<feature type="compositionally biased region" description="Basic and acidic residues" evidence="1">
    <location>
        <begin position="55"/>
        <end position="67"/>
    </location>
</feature>
<dbReference type="eggNOG" id="COG3827">
    <property type="taxonomic scope" value="Bacteria"/>
</dbReference>
<feature type="compositionally biased region" description="Basic and acidic residues" evidence="1">
    <location>
        <begin position="349"/>
        <end position="360"/>
    </location>
</feature>
<feature type="compositionally biased region" description="Low complexity" evidence="1">
    <location>
        <begin position="270"/>
        <end position="281"/>
    </location>
</feature>
<dbReference type="STRING" id="670307.HYPDE_29263"/>
<protein>
    <recommendedName>
        <fullName evidence="4">DUF2497 domain-containing protein</fullName>
    </recommendedName>
</protein>
<feature type="compositionally biased region" description="Pro residues" evidence="1">
    <location>
        <begin position="231"/>
        <end position="240"/>
    </location>
</feature>
<feature type="compositionally biased region" description="Basic and acidic residues" evidence="1">
    <location>
        <begin position="143"/>
        <end position="155"/>
    </location>
</feature>
<dbReference type="KEGG" id="hdt:HYPDE_29263"/>
<evidence type="ECO:0000313" key="3">
    <source>
        <dbReference type="Proteomes" id="UP000005952"/>
    </source>
</evidence>
<reference evidence="2 3" key="1">
    <citation type="journal article" date="2013" name="Genome Announc.">
        <title>Genome sequences for three denitrifying bacterial strains isolated from a uranium- and nitrate-contaminated subsurface environment.</title>
        <authorList>
            <person name="Venkatramanan R."/>
            <person name="Prakash O."/>
            <person name="Woyke T."/>
            <person name="Chain P."/>
            <person name="Goodwin L.A."/>
            <person name="Watson D."/>
            <person name="Brooks S."/>
            <person name="Kostka J.E."/>
            <person name="Green S.J."/>
        </authorList>
    </citation>
    <scope>NUCLEOTIDE SEQUENCE [LARGE SCALE GENOMIC DNA]</scope>
    <source>
        <strain evidence="2 3">1NES1</strain>
    </source>
</reference>
<dbReference type="InterPro" id="IPR019632">
    <property type="entry name" value="DUF2497"/>
</dbReference>
<accession>N0B3I6</accession>
<feature type="region of interest" description="Disordered" evidence="1">
    <location>
        <begin position="143"/>
        <end position="318"/>
    </location>
</feature>
<feature type="region of interest" description="Disordered" evidence="1">
    <location>
        <begin position="349"/>
        <end position="382"/>
    </location>
</feature>
<sequence>MSREAFMKSSSPADDPGERRFFTPVTPQDPLPAADAASGPVSEVGTAKASPSSHVPEDVKVNVEAKPAETATIKAEKSSAPEKSDGPLDKTEPDKSADKSIAAEVKAIVEAEQKSLTPEAKSEAQIIDAQLVELLGEDLKALRESDEREDRKNAHTQDVVAKAVPSPETLTPKSPEPVAKINGASSSTIAPPPAADRDETPDVRDNADPFAFDLGPSPFLPRSMSEKSPEPKNPIEPTPAPQRSLGSQRDDAGLSAAQGWAKTNDAPLFPETARPTTSSPRSPEPATQPTPQRPATFAIPSVSATLGPQRRLEPLSESFKPAVSEYRKPVEPPPDPFPFHDFARRAETSVEPGRAAHEGRLQPAPPPLSALPPLDAEADPVVGGDRTMEDAVADLLRPLLKTWLAENMPKIVERALRREMTERLLPGHQNVRD</sequence>
<dbReference type="HOGENOM" id="CLU_547223_0_0_5"/>
<keyword evidence="3" id="KW-1185">Reference proteome</keyword>
<dbReference type="AlphaFoldDB" id="N0B3I6"/>
<feature type="compositionally biased region" description="Pro residues" evidence="1">
    <location>
        <begin position="282"/>
        <end position="292"/>
    </location>
</feature>
<dbReference type="Proteomes" id="UP000005952">
    <property type="component" value="Chromosome"/>
</dbReference>
<dbReference type="EMBL" id="CP005587">
    <property type="protein sequence ID" value="AGK57528.1"/>
    <property type="molecule type" value="Genomic_DNA"/>
</dbReference>
<organism evidence="2 3">
    <name type="scientific">Hyphomicrobium denitrificans 1NES1</name>
    <dbReference type="NCBI Taxonomy" id="670307"/>
    <lineage>
        <taxon>Bacteria</taxon>
        <taxon>Pseudomonadati</taxon>
        <taxon>Pseudomonadota</taxon>
        <taxon>Alphaproteobacteria</taxon>
        <taxon>Hyphomicrobiales</taxon>
        <taxon>Hyphomicrobiaceae</taxon>
        <taxon>Hyphomicrobium</taxon>
    </lineage>
</organism>
<evidence type="ECO:0008006" key="4">
    <source>
        <dbReference type="Google" id="ProtNLM"/>
    </source>
</evidence>
<proteinExistence type="predicted"/>
<feature type="compositionally biased region" description="Basic and acidic residues" evidence="1">
    <location>
        <begin position="195"/>
        <end position="207"/>
    </location>
</feature>
<feature type="region of interest" description="Disordered" evidence="1">
    <location>
        <begin position="1"/>
        <end position="100"/>
    </location>
</feature>
<feature type="compositionally biased region" description="Basic and acidic residues" evidence="1">
    <location>
        <begin position="74"/>
        <end position="98"/>
    </location>
</feature>
<gene>
    <name evidence="2" type="ORF">HYPDE_29263</name>
</gene>
<dbReference type="Pfam" id="PF10691">
    <property type="entry name" value="DUF2497"/>
    <property type="match status" value="1"/>
</dbReference>
<evidence type="ECO:0000313" key="2">
    <source>
        <dbReference type="EMBL" id="AGK57528.1"/>
    </source>
</evidence>
<name>N0B3I6_9HYPH</name>
<evidence type="ECO:0000256" key="1">
    <source>
        <dbReference type="SAM" id="MobiDB-lite"/>
    </source>
</evidence>